<dbReference type="Proteomes" id="UP000614601">
    <property type="component" value="Unassembled WGS sequence"/>
</dbReference>
<evidence type="ECO:0000313" key="2">
    <source>
        <dbReference type="Proteomes" id="UP000614601"/>
    </source>
</evidence>
<dbReference type="AlphaFoldDB" id="A0A811KFD3"/>
<name>A0A811KFD3_9BILA</name>
<dbReference type="OrthoDB" id="10429558at2759"/>
<protein>
    <submittedName>
        <fullName evidence="1">Uncharacterized protein</fullName>
    </submittedName>
</protein>
<reference evidence="1" key="1">
    <citation type="submission" date="2020-09" db="EMBL/GenBank/DDBJ databases">
        <authorList>
            <person name="Kikuchi T."/>
        </authorList>
    </citation>
    <scope>NUCLEOTIDE SEQUENCE</scope>
    <source>
        <strain evidence="1">SH1</strain>
    </source>
</reference>
<proteinExistence type="predicted"/>
<gene>
    <name evidence="1" type="ORF">BOKJ2_LOCUS5889</name>
</gene>
<organism evidence="1 2">
    <name type="scientific">Bursaphelenchus okinawaensis</name>
    <dbReference type="NCBI Taxonomy" id="465554"/>
    <lineage>
        <taxon>Eukaryota</taxon>
        <taxon>Metazoa</taxon>
        <taxon>Ecdysozoa</taxon>
        <taxon>Nematoda</taxon>
        <taxon>Chromadorea</taxon>
        <taxon>Rhabditida</taxon>
        <taxon>Tylenchina</taxon>
        <taxon>Tylenchomorpha</taxon>
        <taxon>Aphelenchoidea</taxon>
        <taxon>Aphelenchoididae</taxon>
        <taxon>Bursaphelenchus</taxon>
    </lineage>
</organism>
<accession>A0A811KFD3</accession>
<keyword evidence="2" id="KW-1185">Reference proteome</keyword>
<dbReference type="EMBL" id="CAJFDH010000003">
    <property type="protein sequence ID" value="CAD5215030.1"/>
    <property type="molecule type" value="Genomic_DNA"/>
</dbReference>
<evidence type="ECO:0000313" key="1">
    <source>
        <dbReference type="EMBL" id="CAD5215030.1"/>
    </source>
</evidence>
<dbReference type="Proteomes" id="UP000783686">
    <property type="component" value="Unassembled WGS sequence"/>
</dbReference>
<comment type="caution">
    <text evidence="1">The sequence shown here is derived from an EMBL/GenBank/DDBJ whole genome shotgun (WGS) entry which is preliminary data.</text>
</comment>
<sequence>MTFGTANLFNDRTTPETSSIFRPGVVLLPKVPSPDLTDEDKIRSSYFEAMKTLADQEGIKLSQNPSILDIKEGLRDEPRVFPAKIYRPRHVARYQSSPKLCQKLRMC</sequence>
<dbReference type="EMBL" id="CAJFCW020000003">
    <property type="protein sequence ID" value="CAG9103512.1"/>
    <property type="molecule type" value="Genomic_DNA"/>
</dbReference>